<organism evidence="1">
    <name type="scientific">marine sediment metagenome</name>
    <dbReference type="NCBI Taxonomy" id="412755"/>
    <lineage>
        <taxon>unclassified sequences</taxon>
        <taxon>metagenomes</taxon>
        <taxon>ecological metagenomes</taxon>
    </lineage>
</organism>
<accession>A0A0F9ET26</accession>
<gene>
    <name evidence="1" type="ORF">LCGC14_2115060</name>
</gene>
<proteinExistence type="predicted"/>
<dbReference type="EMBL" id="LAZR01026211">
    <property type="protein sequence ID" value="KKL69426.1"/>
    <property type="molecule type" value="Genomic_DNA"/>
</dbReference>
<evidence type="ECO:0000313" key="1">
    <source>
        <dbReference type="EMBL" id="KKL69426.1"/>
    </source>
</evidence>
<dbReference type="AlphaFoldDB" id="A0A0F9ET26"/>
<sequence length="90" mass="9700">MNSRKFFKSMAATCVGLLGVGTAKVLAEKQAADKQAAIHATLSDPASASVHVVRQQRYVDSGGEQSLNIRDKYTMEDDPKIYVVTNAIVS</sequence>
<protein>
    <submittedName>
        <fullName evidence="1">Uncharacterized protein</fullName>
    </submittedName>
</protein>
<comment type="caution">
    <text evidence="1">The sequence shown here is derived from an EMBL/GenBank/DDBJ whole genome shotgun (WGS) entry which is preliminary data.</text>
</comment>
<name>A0A0F9ET26_9ZZZZ</name>
<reference evidence="1" key="1">
    <citation type="journal article" date="2015" name="Nature">
        <title>Complex archaea that bridge the gap between prokaryotes and eukaryotes.</title>
        <authorList>
            <person name="Spang A."/>
            <person name="Saw J.H."/>
            <person name="Jorgensen S.L."/>
            <person name="Zaremba-Niedzwiedzka K."/>
            <person name="Martijn J."/>
            <person name="Lind A.E."/>
            <person name="van Eijk R."/>
            <person name="Schleper C."/>
            <person name="Guy L."/>
            <person name="Ettema T.J."/>
        </authorList>
    </citation>
    <scope>NUCLEOTIDE SEQUENCE</scope>
</reference>